<gene>
    <name evidence="1" type="ORF">BDQ12DRAFT_725482</name>
</gene>
<accession>A0A5C3LRW6</accession>
<proteinExistence type="predicted"/>
<keyword evidence="2" id="KW-1185">Reference proteome</keyword>
<dbReference type="AlphaFoldDB" id="A0A5C3LRW6"/>
<protein>
    <submittedName>
        <fullName evidence="1">Uncharacterized protein</fullName>
    </submittedName>
</protein>
<organism evidence="1 2">
    <name type="scientific">Crucibulum laeve</name>
    <dbReference type="NCBI Taxonomy" id="68775"/>
    <lineage>
        <taxon>Eukaryota</taxon>
        <taxon>Fungi</taxon>
        <taxon>Dikarya</taxon>
        <taxon>Basidiomycota</taxon>
        <taxon>Agaricomycotina</taxon>
        <taxon>Agaricomycetes</taxon>
        <taxon>Agaricomycetidae</taxon>
        <taxon>Agaricales</taxon>
        <taxon>Agaricineae</taxon>
        <taxon>Nidulariaceae</taxon>
        <taxon>Crucibulum</taxon>
    </lineage>
</organism>
<reference evidence="1 2" key="1">
    <citation type="journal article" date="2019" name="Nat. Ecol. Evol.">
        <title>Megaphylogeny resolves global patterns of mushroom evolution.</title>
        <authorList>
            <person name="Varga T."/>
            <person name="Krizsan K."/>
            <person name="Foldi C."/>
            <person name="Dima B."/>
            <person name="Sanchez-Garcia M."/>
            <person name="Sanchez-Ramirez S."/>
            <person name="Szollosi G.J."/>
            <person name="Szarkandi J.G."/>
            <person name="Papp V."/>
            <person name="Albert L."/>
            <person name="Andreopoulos W."/>
            <person name="Angelini C."/>
            <person name="Antonin V."/>
            <person name="Barry K.W."/>
            <person name="Bougher N.L."/>
            <person name="Buchanan P."/>
            <person name="Buyck B."/>
            <person name="Bense V."/>
            <person name="Catcheside P."/>
            <person name="Chovatia M."/>
            <person name="Cooper J."/>
            <person name="Damon W."/>
            <person name="Desjardin D."/>
            <person name="Finy P."/>
            <person name="Geml J."/>
            <person name="Haridas S."/>
            <person name="Hughes K."/>
            <person name="Justo A."/>
            <person name="Karasinski D."/>
            <person name="Kautmanova I."/>
            <person name="Kiss B."/>
            <person name="Kocsube S."/>
            <person name="Kotiranta H."/>
            <person name="LaButti K.M."/>
            <person name="Lechner B.E."/>
            <person name="Liimatainen K."/>
            <person name="Lipzen A."/>
            <person name="Lukacs Z."/>
            <person name="Mihaltcheva S."/>
            <person name="Morgado L.N."/>
            <person name="Niskanen T."/>
            <person name="Noordeloos M.E."/>
            <person name="Ohm R.A."/>
            <person name="Ortiz-Santana B."/>
            <person name="Ovrebo C."/>
            <person name="Racz N."/>
            <person name="Riley R."/>
            <person name="Savchenko A."/>
            <person name="Shiryaev A."/>
            <person name="Soop K."/>
            <person name="Spirin V."/>
            <person name="Szebenyi C."/>
            <person name="Tomsovsky M."/>
            <person name="Tulloss R.E."/>
            <person name="Uehling J."/>
            <person name="Grigoriev I.V."/>
            <person name="Vagvolgyi C."/>
            <person name="Papp T."/>
            <person name="Martin F.M."/>
            <person name="Miettinen O."/>
            <person name="Hibbett D.S."/>
            <person name="Nagy L.G."/>
        </authorList>
    </citation>
    <scope>NUCLEOTIDE SEQUENCE [LARGE SCALE GENOMIC DNA]</scope>
    <source>
        <strain evidence="1 2">CBS 166.37</strain>
    </source>
</reference>
<evidence type="ECO:0000313" key="2">
    <source>
        <dbReference type="Proteomes" id="UP000308652"/>
    </source>
</evidence>
<sequence length="64" mass="7087">MSFVDSMSLQPPTIPSHGPYVTFETIILDTLSVLSFPSSNTRFHALPLPTLANHHTSHPPPHLR</sequence>
<dbReference type="Proteomes" id="UP000308652">
    <property type="component" value="Unassembled WGS sequence"/>
</dbReference>
<dbReference type="EMBL" id="ML213617">
    <property type="protein sequence ID" value="TFK35929.1"/>
    <property type="molecule type" value="Genomic_DNA"/>
</dbReference>
<name>A0A5C3LRW6_9AGAR</name>
<evidence type="ECO:0000313" key="1">
    <source>
        <dbReference type="EMBL" id="TFK35929.1"/>
    </source>
</evidence>